<protein>
    <submittedName>
        <fullName evidence="1">Uncharacterized protein</fullName>
    </submittedName>
</protein>
<dbReference type="AlphaFoldDB" id="A0A8J3FFU9"/>
<gene>
    <name evidence="1" type="ORF">GCM10007962_05810</name>
</gene>
<organism evidence="1 2">
    <name type="scientific">Yeosuana aromativorans</name>
    <dbReference type="NCBI Taxonomy" id="288019"/>
    <lineage>
        <taxon>Bacteria</taxon>
        <taxon>Pseudomonadati</taxon>
        <taxon>Bacteroidota</taxon>
        <taxon>Flavobacteriia</taxon>
        <taxon>Flavobacteriales</taxon>
        <taxon>Flavobacteriaceae</taxon>
        <taxon>Yeosuana</taxon>
    </lineage>
</organism>
<evidence type="ECO:0000313" key="1">
    <source>
        <dbReference type="EMBL" id="GGK14386.1"/>
    </source>
</evidence>
<proteinExistence type="predicted"/>
<accession>A0A8J3FFU9</accession>
<dbReference type="EMBL" id="BMNR01000001">
    <property type="protein sequence ID" value="GGK14386.1"/>
    <property type="molecule type" value="Genomic_DNA"/>
</dbReference>
<reference evidence="1" key="1">
    <citation type="journal article" date="2014" name="Int. J. Syst. Evol. Microbiol.">
        <title>Complete genome sequence of Corynebacterium casei LMG S-19264T (=DSM 44701T), isolated from a smear-ripened cheese.</title>
        <authorList>
            <consortium name="US DOE Joint Genome Institute (JGI-PGF)"/>
            <person name="Walter F."/>
            <person name="Albersmeier A."/>
            <person name="Kalinowski J."/>
            <person name="Ruckert C."/>
        </authorList>
    </citation>
    <scope>NUCLEOTIDE SEQUENCE</scope>
    <source>
        <strain evidence="1">JCM 12862</strain>
    </source>
</reference>
<reference evidence="1" key="2">
    <citation type="submission" date="2020-09" db="EMBL/GenBank/DDBJ databases">
        <authorList>
            <person name="Sun Q."/>
            <person name="Ohkuma M."/>
        </authorList>
    </citation>
    <scope>NUCLEOTIDE SEQUENCE</scope>
    <source>
        <strain evidence="1">JCM 12862</strain>
    </source>
</reference>
<comment type="caution">
    <text evidence="1">The sequence shown here is derived from an EMBL/GenBank/DDBJ whole genome shotgun (WGS) entry which is preliminary data.</text>
</comment>
<sequence length="55" mass="6646">MLVLTKKNKKEGIFNEILKKQFIEILFRIPIFGILFNYKKYEVSQQSSYRVVFNT</sequence>
<evidence type="ECO:0000313" key="2">
    <source>
        <dbReference type="Proteomes" id="UP000612329"/>
    </source>
</evidence>
<dbReference type="Proteomes" id="UP000612329">
    <property type="component" value="Unassembled WGS sequence"/>
</dbReference>
<keyword evidence="2" id="KW-1185">Reference proteome</keyword>
<name>A0A8J3FFU9_9FLAO</name>